<keyword evidence="2" id="KW-1185">Reference proteome</keyword>
<dbReference type="AlphaFoldDB" id="A0A6A6DDH5"/>
<evidence type="ECO:0000313" key="2">
    <source>
        <dbReference type="Proteomes" id="UP000800200"/>
    </source>
</evidence>
<dbReference type="SUPFAM" id="SSF53300">
    <property type="entry name" value="vWA-like"/>
    <property type="match status" value="1"/>
</dbReference>
<dbReference type="InterPro" id="IPR036465">
    <property type="entry name" value="vWFA_dom_sf"/>
</dbReference>
<proteinExistence type="predicted"/>
<dbReference type="Proteomes" id="UP000800200">
    <property type="component" value="Unassembled WGS sequence"/>
</dbReference>
<name>A0A6A6DDH5_9PEZI</name>
<reference evidence="1" key="1">
    <citation type="journal article" date="2020" name="Stud. Mycol.">
        <title>101 Dothideomycetes genomes: a test case for predicting lifestyles and emergence of pathogens.</title>
        <authorList>
            <person name="Haridas S."/>
            <person name="Albert R."/>
            <person name="Binder M."/>
            <person name="Bloem J."/>
            <person name="Labutti K."/>
            <person name="Salamov A."/>
            <person name="Andreopoulos B."/>
            <person name="Baker S."/>
            <person name="Barry K."/>
            <person name="Bills G."/>
            <person name="Bluhm B."/>
            <person name="Cannon C."/>
            <person name="Castanera R."/>
            <person name="Culley D."/>
            <person name="Daum C."/>
            <person name="Ezra D."/>
            <person name="Gonzalez J."/>
            <person name="Henrissat B."/>
            <person name="Kuo A."/>
            <person name="Liang C."/>
            <person name="Lipzen A."/>
            <person name="Lutzoni F."/>
            <person name="Magnuson J."/>
            <person name="Mondo S."/>
            <person name="Nolan M."/>
            <person name="Ohm R."/>
            <person name="Pangilinan J."/>
            <person name="Park H.-J."/>
            <person name="Ramirez L."/>
            <person name="Alfaro M."/>
            <person name="Sun H."/>
            <person name="Tritt A."/>
            <person name="Yoshinaga Y."/>
            <person name="Zwiers L.-H."/>
            <person name="Turgeon B."/>
            <person name="Goodwin S."/>
            <person name="Spatafora J."/>
            <person name="Crous P."/>
            <person name="Grigoriev I."/>
        </authorList>
    </citation>
    <scope>NUCLEOTIDE SEQUENCE</scope>
    <source>
        <strain evidence="1">CBS 207.26</strain>
    </source>
</reference>
<organism evidence="1 2">
    <name type="scientific">Zopfia rhizophila CBS 207.26</name>
    <dbReference type="NCBI Taxonomy" id="1314779"/>
    <lineage>
        <taxon>Eukaryota</taxon>
        <taxon>Fungi</taxon>
        <taxon>Dikarya</taxon>
        <taxon>Ascomycota</taxon>
        <taxon>Pezizomycotina</taxon>
        <taxon>Dothideomycetes</taxon>
        <taxon>Dothideomycetes incertae sedis</taxon>
        <taxon>Zopfiaceae</taxon>
        <taxon>Zopfia</taxon>
    </lineage>
</organism>
<dbReference type="OrthoDB" id="3942623at2759"/>
<sequence length="144" mass="16725">MEYAQKFPNAKKRILCLSDGEDTKSRQRVHDISIKLMQHNILFDSFCLAEEDDEDLQTLSYLTDGYKLQSSTMEQATAICELEPVLYQVERPELVLPKAALCHINHPWNRFYGTKRYIDVNYVSKDVFPKRKEHPGLSGIVCRT</sequence>
<gene>
    <name evidence="1" type="ORF">K469DRAFT_682623</name>
</gene>
<evidence type="ECO:0000313" key="1">
    <source>
        <dbReference type="EMBL" id="KAF2176289.1"/>
    </source>
</evidence>
<evidence type="ECO:0008006" key="3">
    <source>
        <dbReference type="Google" id="ProtNLM"/>
    </source>
</evidence>
<dbReference type="EMBL" id="ML994711">
    <property type="protein sequence ID" value="KAF2176289.1"/>
    <property type="molecule type" value="Genomic_DNA"/>
</dbReference>
<accession>A0A6A6DDH5</accession>
<protein>
    <recommendedName>
        <fullName evidence="3">VWFA domain-containing protein</fullName>
    </recommendedName>
</protein>